<feature type="compositionally biased region" description="Low complexity" evidence="1">
    <location>
        <begin position="35"/>
        <end position="48"/>
    </location>
</feature>
<sequence>MVPKKLSGAQKKKRKKNIELENKLLATQWKKWINKSNQRNSSSNSTINCNENNKNSDESISENKILKKTEILDACNVEIEKNIKNESQVTEEIFEIDFNDPSSWPPITDKIRTLLINHGPETGKNSDFFFLKM</sequence>
<name>A0AAV0VWN3_9HEMI</name>
<proteinExistence type="predicted"/>
<protein>
    <submittedName>
        <fullName evidence="2">Uncharacterized protein</fullName>
    </submittedName>
</protein>
<organism evidence="2 3">
    <name type="scientific">Macrosiphum euphorbiae</name>
    <name type="common">potato aphid</name>
    <dbReference type="NCBI Taxonomy" id="13131"/>
    <lineage>
        <taxon>Eukaryota</taxon>
        <taxon>Metazoa</taxon>
        <taxon>Ecdysozoa</taxon>
        <taxon>Arthropoda</taxon>
        <taxon>Hexapoda</taxon>
        <taxon>Insecta</taxon>
        <taxon>Pterygota</taxon>
        <taxon>Neoptera</taxon>
        <taxon>Paraneoptera</taxon>
        <taxon>Hemiptera</taxon>
        <taxon>Sternorrhyncha</taxon>
        <taxon>Aphidomorpha</taxon>
        <taxon>Aphidoidea</taxon>
        <taxon>Aphididae</taxon>
        <taxon>Macrosiphini</taxon>
        <taxon>Macrosiphum</taxon>
    </lineage>
</organism>
<feature type="region of interest" description="Disordered" evidence="1">
    <location>
        <begin position="35"/>
        <end position="62"/>
    </location>
</feature>
<evidence type="ECO:0000313" key="3">
    <source>
        <dbReference type="Proteomes" id="UP001160148"/>
    </source>
</evidence>
<accession>A0AAV0VWN3</accession>
<gene>
    <name evidence="2" type="ORF">MEUPH1_LOCUS4713</name>
</gene>
<evidence type="ECO:0000313" key="2">
    <source>
        <dbReference type="EMBL" id="CAI6347990.1"/>
    </source>
</evidence>
<dbReference type="Proteomes" id="UP001160148">
    <property type="component" value="Unassembled WGS sequence"/>
</dbReference>
<comment type="caution">
    <text evidence="2">The sequence shown here is derived from an EMBL/GenBank/DDBJ whole genome shotgun (WGS) entry which is preliminary data.</text>
</comment>
<dbReference type="AlphaFoldDB" id="A0AAV0VWN3"/>
<reference evidence="2 3" key="1">
    <citation type="submission" date="2023-01" db="EMBL/GenBank/DDBJ databases">
        <authorList>
            <person name="Whitehead M."/>
        </authorList>
    </citation>
    <scope>NUCLEOTIDE SEQUENCE [LARGE SCALE GENOMIC DNA]</scope>
</reference>
<evidence type="ECO:0000256" key="1">
    <source>
        <dbReference type="SAM" id="MobiDB-lite"/>
    </source>
</evidence>
<keyword evidence="3" id="KW-1185">Reference proteome</keyword>
<dbReference type="EMBL" id="CARXXK010000001">
    <property type="protein sequence ID" value="CAI6347990.1"/>
    <property type="molecule type" value="Genomic_DNA"/>
</dbReference>